<comment type="caution">
    <text evidence="2">The sequence shown here is derived from an EMBL/GenBank/DDBJ whole genome shotgun (WGS) entry which is preliminary data.</text>
</comment>
<protein>
    <recommendedName>
        <fullName evidence="1">Transposase (putative) gypsy type domain-containing protein</fullName>
    </recommendedName>
</protein>
<name>A0AAV0CXS6_9ASTE</name>
<organism evidence="2 3">
    <name type="scientific">Cuscuta epithymum</name>
    <dbReference type="NCBI Taxonomy" id="186058"/>
    <lineage>
        <taxon>Eukaryota</taxon>
        <taxon>Viridiplantae</taxon>
        <taxon>Streptophyta</taxon>
        <taxon>Embryophyta</taxon>
        <taxon>Tracheophyta</taxon>
        <taxon>Spermatophyta</taxon>
        <taxon>Magnoliopsida</taxon>
        <taxon>eudicotyledons</taxon>
        <taxon>Gunneridae</taxon>
        <taxon>Pentapetalae</taxon>
        <taxon>asterids</taxon>
        <taxon>lamiids</taxon>
        <taxon>Solanales</taxon>
        <taxon>Convolvulaceae</taxon>
        <taxon>Cuscuteae</taxon>
        <taxon>Cuscuta</taxon>
        <taxon>Cuscuta subgen. Cuscuta</taxon>
    </lineage>
</organism>
<sequence length="287" mass="32429">MDVLDSIDSSELSEPVSGTALENVPWIYDNSDTEVASPESPIVDSVRLKRCRPRGLYVPLDATHIESCKSRLSLSEFERYRGLFPSDVTVVIPNRDDIVTEPPEGDFFGIHTLSVRLGFRLPVHPFITEFLCELEIPPCQLTPFGHQYLVAFLARCKEIEIKPSLDLFKHLFRVGQCSRANSLSWVSISQRAHLDAWKVSHSKINNWKEEFIFVSTGHALPFPTVFSPHYKKFARLTLPADQEFWPEKFLAGGPFSISTYTTEDHLSRLGFLTSGLCSPSDILAPFL</sequence>
<reference evidence="2" key="1">
    <citation type="submission" date="2022-07" db="EMBL/GenBank/DDBJ databases">
        <authorList>
            <person name="Macas J."/>
            <person name="Novak P."/>
            <person name="Neumann P."/>
        </authorList>
    </citation>
    <scope>NUCLEOTIDE SEQUENCE</scope>
</reference>
<keyword evidence="3" id="KW-1185">Reference proteome</keyword>
<gene>
    <name evidence="2" type="ORF">CEPIT_LOCUS10372</name>
</gene>
<dbReference type="InterPro" id="IPR007321">
    <property type="entry name" value="Transposase_28"/>
</dbReference>
<dbReference type="PANTHER" id="PTHR31099">
    <property type="entry name" value="OS06G0165300 PROTEIN"/>
    <property type="match status" value="1"/>
</dbReference>
<dbReference type="AlphaFoldDB" id="A0AAV0CXS6"/>
<dbReference type="Pfam" id="PF04195">
    <property type="entry name" value="Transposase_28"/>
    <property type="match status" value="1"/>
</dbReference>
<proteinExistence type="predicted"/>
<accession>A0AAV0CXS6</accession>
<dbReference type="EMBL" id="CAMAPF010000059">
    <property type="protein sequence ID" value="CAH9088175.1"/>
    <property type="molecule type" value="Genomic_DNA"/>
</dbReference>
<evidence type="ECO:0000313" key="3">
    <source>
        <dbReference type="Proteomes" id="UP001152523"/>
    </source>
</evidence>
<feature type="domain" description="Transposase (putative) gypsy type" evidence="1">
    <location>
        <begin position="116"/>
        <end position="174"/>
    </location>
</feature>
<dbReference type="PANTHER" id="PTHR31099:SF49">
    <property type="entry name" value="MYOSIN HEAVY CHAIN-LIKE PROTEIN"/>
    <property type="match status" value="1"/>
</dbReference>
<evidence type="ECO:0000313" key="2">
    <source>
        <dbReference type="EMBL" id="CAH9088175.1"/>
    </source>
</evidence>
<evidence type="ECO:0000259" key="1">
    <source>
        <dbReference type="Pfam" id="PF04195"/>
    </source>
</evidence>
<dbReference type="Proteomes" id="UP001152523">
    <property type="component" value="Unassembled WGS sequence"/>
</dbReference>